<feature type="region of interest" description="Disordered" evidence="1">
    <location>
        <begin position="1"/>
        <end position="105"/>
    </location>
</feature>
<proteinExistence type="predicted"/>
<feature type="compositionally biased region" description="Acidic residues" evidence="1">
    <location>
        <begin position="1"/>
        <end position="10"/>
    </location>
</feature>
<evidence type="ECO:0000313" key="2">
    <source>
        <dbReference type="EMBL" id="KAJ2900065.1"/>
    </source>
</evidence>
<keyword evidence="3" id="KW-1185">Reference proteome</keyword>
<dbReference type="EMBL" id="JAKWBI020000180">
    <property type="protein sequence ID" value="KAJ2900065.1"/>
    <property type="molecule type" value="Genomic_DNA"/>
</dbReference>
<sequence>MADTPPEDEGWGAAPPTRNPAPQSFPANRVLLPQESPSHGAPTDNLPPAGGNNWGANDNSGRFTGTNTDNNRGWGGKTSPTIPAARATPQQMTTRRLPWARSENQ</sequence>
<protein>
    <submittedName>
        <fullName evidence="2">Uncharacterized protein</fullName>
    </submittedName>
</protein>
<evidence type="ECO:0000313" key="3">
    <source>
        <dbReference type="Proteomes" id="UP001201980"/>
    </source>
</evidence>
<gene>
    <name evidence="2" type="ORF">MKZ38_002683</name>
</gene>
<evidence type="ECO:0000256" key="1">
    <source>
        <dbReference type="SAM" id="MobiDB-lite"/>
    </source>
</evidence>
<accession>A0AAD5RPY5</accession>
<feature type="compositionally biased region" description="Polar residues" evidence="1">
    <location>
        <begin position="54"/>
        <end position="71"/>
    </location>
</feature>
<organism evidence="2 3">
    <name type="scientific">Zalerion maritima</name>
    <dbReference type="NCBI Taxonomy" id="339359"/>
    <lineage>
        <taxon>Eukaryota</taxon>
        <taxon>Fungi</taxon>
        <taxon>Dikarya</taxon>
        <taxon>Ascomycota</taxon>
        <taxon>Pezizomycotina</taxon>
        <taxon>Sordariomycetes</taxon>
        <taxon>Lulworthiomycetidae</taxon>
        <taxon>Lulworthiales</taxon>
        <taxon>Lulworthiaceae</taxon>
        <taxon>Zalerion</taxon>
    </lineage>
</organism>
<dbReference type="AlphaFoldDB" id="A0AAD5RPY5"/>
<reference evidence="2" key="1">
    <citation type="submission" date="2022-07" db="EMBL/GenBank/DDBJ databases">
        <title>Draft genome sequence of Zalerion maritima ATCC 34329, a (micro)plastics degrading marine fungus.</title>
        <authorList>
            <person name="Paco A."/>
            <person name="Goncalves M.F.M."/>
            <person name="Rocha-Santos T.A.P."/>
            <person name="Alves A."/>
        </authorList>
    </citation>
    <scope>NUCLEOTIDE SEQUENCE</scope>
    <source>
        <strain evidence="2">ATCC 34329</strain>
    </source>
</reference>
<comment type="caution">
    <text evidence="2">The sequence shown here is derived from an EMBL/GenBank/DDBJ whole genome shotgun (WGS) entry which is preliminary data.</text>
</comment>
<name>A0AAD5RPY5_9PEZI</name>
<dbReference type="Proteomes" id="UP001201980">
    <property type="component" value="Unassembled WGS sequence"/>
</dbReference>